<comment type="caution">
    <text evidence="1">The sequence shown here is derived from an EMBL/GenBank/DDBJ whole genome shotgun (WGS) entry which is preliminary data.</text>
</comment>
<dbReference type="RefSeq" id="WP_095582075.1">
    <property type="nucleotide sequence ID" value="NZ_JAJQQQ010000030.1"/>
</dbReference>
<evidence type="ECO:0000313" key="1">
    <source>
        <dbReference type="EMBL" id="PAU47476.1"/>
    </source>
</evidence>
<accession>A0A2A2D7Q2</accession>
<name>A0A2A2D7Q2_9ACTN</name>
<dbReference type="Proteomes" id="UP000218944">
    <property type="component" value="Unassembled WGS sequence"/>
</dbReference>
<protein>
    <submittedName>
        <fullName evidence="1">Uncharacterized protein</fullName>
    </submittedName>
</protein>
<dbReference type="EMBL" id="NSJV01000362">
    <property type="protein sequence ID" value="PAU47476.1"/>
    <property type="molecule type" value="Genomic_DNA"/>
</dbReference>
<keyword evidence="2" id="KW-1185">Reference proteome</keyword>
<proteinExistence type="predicted"/>
<gene>
    <name evidence="1" type="ORF">CK936_18500</name>
</gene>
<sequence length="66" mass="7060">MLRALPRHLRHQFADTLAGAPDDKAVTHLVGLWGGIAVFEKKPAVHAAFDQADAGTLPVVPHEAAR</sequence>
<organism evidence="1 2">
    <name type="scientific">Streptomyces albireticuli</name>
    <dbReference type="NCBI Taxonomy" id="1940"/>
    <lineage>
        <taxon>Bacteria</taxon>
        <taxon>Bacillati</taxon>
        <taxon>Actinomycetota</taxon>
        <taxon>Actinomycetes</taxon>
        <taxon>Kitasatosporales</taxon>
        <taxon>Streptomycetaceae</taxon>
        <taxon>Streptomyces</taxon>
    </lineage>
</organism>
<evidence type="ECO:0000313" key="2">
    <source>
        <dbReference type="Proteomes" id="UP000218944"/>
    </source>
</evidence>
<dbReference type="AlphaFoldDB" id="A0A2A2D7Q2"/>
<reference evidence="1 2" key="1">
    <citation type="submission" date="2017-08" db="EMBL/GenBank/DDBJ databases">
        <title>Genome sequence of Streptomyces albireticuli NRRL B-1670.</title>
        <authorList>
            <person name="Graham D.E."/>
            <person name="Mahan K.M."/>
            <person name="Klingeman D.M."/>
            <person name="Hettich R.L."/>
            <person name="Parry R.J."/>
            <person name="Spain J.C."/>
        </authorList>
    </citation>
    <scope>NUCLEOTIDE SEQUENCE [LARGE SCALE GENOMIC DNA]</scope>
    <source>
        <strain evidence="1 2">NRRL B-1670</strain>
    </source>
</reference>